<sequence>MSRSTIGDILQDVVEARSAVDQAQSLKDVAVDMLRKAVMDVETLRSKVVDVRAEQSRKPCMPGFEDDLPIYIDLLQSAEPTVMGAEAALEAAKNTLRLANNRYARLQAGIEMMKSTGEWERRDEADRARLAGQRHQQMRKEPGPFPRPVETSLLQAPVTISISIEQWRHEANVAFANYANLQAFPQPPVRSRSLTTCSCNIRAAFMELPFLNLKTERRRWHPDRFSASPAQHRVVFQQMAMEVFVVIDAMYNEQK</sequence>
<organism evidence="2 3">
    <name type="scientific">Zasmidium cellare</name>
    <name type="common">Wine cellar mold</name>
    <name type="synonym">Racodium cellare</name>
    <dbReference type="NCBI Taxonomy" id="395010"/>
    <lineage>
        <taxon>Eukaryota</taxon>
        <taxon>Fungi</taxon>
        <taxon>Dikarya</taxon>
        <taxon>Ascomycota</taxon>
        <taxon>Pezizomycotina</taxon>
        <taxon>Dothideomycetes</taxon>
        <taxon>Dothideomycetidae</taxon>
        <taxon>Mycosphaerellales</taxon>
        <taxon>Mycosphaerellaceae</taxon>
        <taxon>Zasmidium</taxon>
    </lineage>
</organism>
<reference evidence="2 3" key="1">
    <citation type="journal article" date="2023" name="G3 (Bethesda)">
        <title>A chromosome-level genome assembly of Zasmidium syzygii isolated from banana leaves.</title>
        <authorList>
            <person name="van Westerhoven A.C."/>
            <person name="Mehrabi R."/>
            <person name="Talebi R."/>
            <person name="Steentjes M.B.F."/>
            <person name="Corcolon B."/>
            <person name="Chong P.A."/>
            <person name="Kema G.H.J."/>
            <person name="Seidl M.F."/>
        </authorList>
    </citation>
    <scope>NUCLEOTIDE SEQUENCE [LARGE SCALE GENOMIC DNA]</scope>
    <source>
        <strain evidence="2 3">P124</strain>
    </source>
</reference>
<proteinExistence type="predicted"/>
<keyword evidence="1" id="KW-0175">Coiled coil</keyword>
<keyword evidence="3" id="KW-1185">Reference proteome</keyword>
<evidence type="ECO:0000313" key="3">
    <source>
        <dbReference type="Proteomes" id="UP001305779"/>
    </source>
</evidence>
<dbReference type="EMBL" id="JAXOVC010000015">
    <property type="protein sequence ID" value="KAK4493787.1"/>
    <property type="molecule type" value="Genomic_DNA"/>
</dbReference>
<dbReference type="Proteomes" id="UP001305779">
    <property type="component" value="Unassembled WGS sequence"/>
</dbReference>
<comment type="caution">
    <text evidence="2">The sequence shown here is derived from an EMBL/GenBank/DDBJ whole genome shotgun (WGS) entry which is preliminary data.</text>
</comment>
<accession>A0ABR0DXA6</accession>
<protein>
    <submittedName>
        <fullName evidence="2">Uncharacterized protein</fullName>
    </submittedName>
</protein>
<name>A0ABR0DXA6_ZASCE</name>
<feature type="coiled-coil region" evidence="1">
    <location>
        <begin position="82"/>
        <end position="109"/>
    </location>
</feature>
<gene>
    <name evidence="2" type="ORF">PRZ48_014972</name>
</gene>
<evidence type="ECO:0000313" key="2">
    <source>
        <dbReference type="EMBL" id="KAK4493787.1"/>
    </source>
</evidence>
<evidence type="ECO:0000256" key="1">
    <source>
        <dbReference type="SAM" id="Coils"/>
    </source>
</evidence>